<reference evidence="2 3" key="2">
    <citation type="submission" date="2018-11" db="EMBL/GenBank/DDBJ databases">
        <authorList>
            <consortium name="Pathogen Informatics"/>
        </authorList>
    </citation>
    <scope>NUCLEOTIDE SEQUENCE [LARGE SCALE GENOMIC DNA]</scope>
    <source>
        <strain evidence="2 3">NST_G2</strain>
    </source>
</reference>
<dbReference type="Proteomes" id="UP000275846">
    <property type="component" value="Unassembled WGS sequence"/>
</dbReference>
<dbReference type="WBParaSite" id="SSLN_0000309801-mRNA-1">
    <property type="protein sequence ID" value="SSLN_0000309801-mRNA-1"/>
    <property type="gene ID" value="SSLN_0000309801"/>
</dbReference>
<accession>A0A183SFK0</accession>
<keyword evidence="3" id="KW-1185">Reference proteome</keyword>
<gene>
    <name evidence="2" type="ORF">SSLN_LOCUS2998</name>
</gene>
<evidence type="ECO:0000313" key="4">
    <source>
        <dbReference type="WBParaSite" id="SSLN_0000309801-mRNA-1"/>
    </source>
</evidence>
<dbReference type="EMBL" id="UYSU01032397">
    <property type="protein sequence ID" value="VDL89383.1"/>
    <property type="molecule type" value="Genomic_DNA"/>
</dbReference>
<name>A0A183SFK0_SCHSO</name>
<proteinExistence type="predicted"/>
<evidence type="ECO:0000313" key="3">
    <source>
        <dbReference type="Proteomes" id="UP000275846"/>
    </source>
</evidence>
<protein>
    <submittedName>
        <fullName evidence="4">Integron gene cassette protein</fullName>
    </submittedName>
</protein>
<reference evidence="4" key="1">
    <citation type="submission" date="2016-06" db="UniProtKB">
        <authorList>
            <consortium name="WormBaseParasite"/>
        </authorList>
    </citation>
    <scope>IDENTIFICATION</scope>
</reference>
<dbReference type="AlphaFoldDB" id="A0A183SFK0"/>
<evidence type="ECO:0000256" key="1">
    <source>
        <dbReference type="SAM" id="MobiDB-lite"/>
    </source>
</evidence>
<feature type="region of interest" description="Disordered" evidence="1">
    <location>
        <begin position="14"/>
        <end position="39"/>
    </location>
</feature>
<sequence length="72" mass="8048">MSHAVCQGLRREHCRAGVSPARSSTVLIPPRRTPKGSQVSDLRLKTFLSSRREFNQADNRVRASGDNRKETA</sequence>
<evidence type="ECO:0000313" key="2">
    <source>
        <dbReference type="EMBL" id="VDL89383.1"/>
    </source>
</evidence>
<organism evidence="4">
    <name type="scientific">Schistocephalus solidus</name>
    <name type="common">Tapeworm</name>
    <dbReference type="NCBI Taxonomy" id="70667"/>
    <lineage>
        <taxon>Eukaryota</taxon>
        <taxon>Metazoa</taxon>
        <taxon>Spiralia</taxon>
        <taxon>Lophotrochozoa</taxon>
        <taxon>Platyhelminthes</taxon>
        <taxon>Cestoda</taxon>
        <taxon>Eucestoda</taxon>
        <taxon>Diphyllobothriidea</taxon>
        <taxon>Diphyllobothriidae</taxon>
        <taxon>Schistocephalus</taxon>
    </lineage>
</organism>